<dbReference type="Pfam" id="PF00563">
    <property type="entry name" value="EAL"/>
    <property type="match status" value="1"/>
</dbReference>
<evidence type="ECO:0000259" key="3">
    <source>
        <dbReference type="PROSITE" id="PS50113"/>
    </source>
</evidence>
<dbReference type="InterPro" id="IPR000160">
    <property type="entry name" value="GGDEF_dom"/>
</dbReference>
<feature type="domain" description="EAL" evidence="4">
    <location>
        <begin position="570"/>
        <end position="823"/>
    </location>
</feature>
<evidence type="ECO:0000313" key="7">
    <source>
        <dbReference type="EMBL" id="MBM7704543.1"/>
    </source>
</evidence>
<evidence type="ECO:0000313" key="8">
    <source>
        <dbReference type="Proteomes" id="UP000809829"/>
    </source>
</evidence>
<dbReference type="Pfam" id="PF03707">
    <property type="entry name" value="MHYT"/>
    <property type="match status" value="2"/>
</dbReference>
<dbReference type="RefSeq" id="WP_205188545.1">
    <property type="nucleotide sequence ID" value="NZ_JAFBFC010000007.1"/>
</dbReference>
<dbReference type="PROSITE" id="PS50883">
    <property type="entry name" value="EAL"/>
    <property type="match status" value="1"/>
</dbReference>
<feature type="transmembrane region" description="Helical" evidence="1">
    <location>
        <begin position="94"/>
        <end position="115"/>
    </location>
</feature>
<comment type="caution">
    <text evidence="7">The sequence shown here is derived from an EMBL/GenBank/DDBJ whole genome shotgun (WGS) entry which is preliminary data.</text>
</comment>
<dbReference type="SUPFAM" id="SSF141868">
    <property type="entry name" value="EAL domain-like"/>
    <property type="match status" value="1"/>
</dbReference>
<dbReference type="InterPro" id="IPR043128">
    <property type="entry name" value="Rev_trsase/Diguanyl_cyclase"/>
</dbReference>
<dbReference type="SMART" id="SM00267">
    <property type="entry name" value="GGDEF"/>
    <property type="match status" value="1"/>
</dbReference>
<dbReference type="CDD" id="cd01948">
    <property type="entry name" value="EAL"/>
    <property type="match status" value="1"/>
</dbReference>
<dbReference type="InterPro" id="IPR000014">
    <property type="entry name" value="PAS"/>
</dbReference>
<dbReference type="SUPFAM" id="SSF55073">
    <property type="entry name" value="Nucleotide cyclase"/>
    <property type="match status" value="1"/>
</dbReference>
<evidence type="ECO:0000259" key="6">
    <source>
        <dbReference type="PROSITE" id="PS50924"/>
    </source>
</evidence>
<feature type="transmembrane region" description="Helical" evidence="1">
    <location>
        <begin position="228"/>
        <end position="254"/>
    </location>
</feature>
<dbReference type="SUPFAM" id="SSF55785">
    <property type="entry name" value="PYP-like sensor domain (PAS domain)"/>
    <property type="match status" value="1"/>
</dbReference>
<dbReference type="SMART" id="SM00091">
    <property type="entry name" value="PAS"/>
    <property type="match status" value="1"/>
</dbReference>
<reference evidence="7 8" key="1">
    <citation type="submission" date="2021-01" db="EMBL/GenBank/DDBJ databases">
        <title>Genomic Encyclopedia of Type Strains, Phase IV (KMG-IV): sequencing the most valuable type-strain genomes for metagenomic binning, comparative biology and taxonomic classification.</title>
        <authorList>
            <person name="Goeker M."/>
        </authorList>
    </citation>
    <scope>NUCLEOTIDE SEQUENCE [LARGE SCALE GENOMIC DNA]</scope>
    <source>
        <strain evidence="7 8">DSM 104297</strain>
    </source>
</reference>
<dbReference type="Pfam" id="PF13426">
    <property type="entry name" value="PAS_9"/>
    <property type="match status" value="1"/>
</dbReference>
<organism evidence="7 8">
    <name type="scientific">Priestia iocasae</name>
    <dbReference type="NCBI Taxonomy" id="2291674"/>
    <lineage>
        <taxon>Bacteria</taxon>
        <taxon>Bacillati</taxon>
        <taxon>Bacillota</taxon>
        <taxon>Bacilli</taxon>
        <taxon>Bacillales</taxon>
        <taxon>Bacillaceae</taxon>
        <taxon>Priestia</taxon>
    </lineage>
</organism>
<dbReference type="Gene3D" id="3.30.70.270">
    <property type="match status" value="1"/>
</dbReference>
<dbReference type="Gene3D" id="3.20.20.450">
    <property type="entry name" value="EAL domain"/>
    <property type="match status" value="1"/>
</dbReference>
<dbReference type="NCBIfam" id="TIGR00254">
    <property type="entry name" value="GGDEF"/>
    <property type="match status" value="1"/>
</dbReference>
<feature type="domain" description="PAC" evidence="3">
    <location>
        <begin position="347"/>
        <end position="397"/>
    </location>
</feature>
<dbReference type="CDD" id="cd01949">
    <property type="entry name" value="GGDEF"/>
    <property type="match status" value="1"/>
</dbReference>
<evidence type="ECO:0000259" key="4">
    <source>
        <dbReference type="PROSITE" id="PS50883"/>
    </source>
</evidence>
<dbReference type="PANTHER" id="PTHR44757:SF2">
    <property type="entry name" value="BIOFILM ARCHITECTURE MAINTENANCE PROTEIN MBAA"/>
    <property type="match status" value="1"/>
</dbReference>
<keyword evidence="1" id="KW-1133">Transmembrane helix</keyword>
<protein>
    <submittedName>
        <fullName evidence="7">Diguanylate cyclase (GGDEF)-like protein/PAS domain S-box-containing protein</fullName>
    </submittedName>
</protein>
<dbReference type="InterPro" id="IPR005330">
    <property type="entry name" value="MHYT_dom"/>
</dbReference>
<dbReference type="InterPro" id="IPR029787">
    <property type="entry name" value="Nucleotide_cyclase"/>
</dbReference>
<dbReference type="InterPro" id="IPR001610">
    <property type="entry name" value="PAC"/>
</dbReference>
<keyword evidence="1" id="KW-0812">Transmembrane</keyword>
<dbReference type="CDD" id="cd00130">
    <property type="entry name" value="PAS"/>
    <property type="match status" value="1"/>
</dbReference>
<proteinExistence type="predicted"/>
<feature type="transmembrane region" description="Helical" evidence="1">
    <location>
        <begin position="122"/>
        <end position="143"/>
    </location>
</feature>
<feature type="domain" description="PAS" evidence="2">
    <location>
        <begin position="270"/>
        <end position="323"/>
    </location>
</feature>
<dbReference type="PROSITE" id="PS50924">
    <property type="entry name" value="MHYT"/>
    <property type="match status" value="1"/>
</dbReference>
<dbReference type="PROSITE" id="PS50113">
    <property type="entry name" value="PAC"/>
    <property type="match status" value="1"/>
</dbReference>
<dbReference type="InterPro" id="IPR035919">
    <property type="entry name" value="EAL_sf"/>
</dbReference>
<dbReference type="InterPro" id="IPR000700">
    <property type="entry name" value="PAS-assoc_C"/>
</dbReference>
<dbReference type="Gene3D" id="3.30.450.20">
    <property type="entry name" value="PAS domain"/>
    <property type="match status" value="1"/>
</dbReference>
<feature type="domain" description="MHYT" evidence="6">
    <location>
        <begin position="24"/>
        <end position="217"/>
    </location>
</feature>
<dbReference type="InterPro" id="IPR001633">
    <property type="entry name" value="EAL_dom"/>
</dbReference>
<name>A0ABS2QZ67_9BACI</name>
<dbReference type="EMBL" id="JAFBFC010000007">
    <property type="protein sequence ID" value="MBM7704543.1"/>
    <property type="molecule type" value="Genomic_DNA"/>
</dbReference>
<dbReference type="SMART" id="SM00086">
    <property type="entry name" value="PAC"/>
    <property type="match status" value="1"/>
</dbReference>
<keyword evidence="1" id="KW-0472">Membrane</keyword>
<dbReference type="InterPro" id="IPR035965">
    <property type="entry name" value="PAS-like_dom_sf"/>
</dbReference>
<dbReference type="NCBIfam" id="TIGR00229">
    <property type="entry name" value="sensory_box"/>
    <property type="match status" value="1"/>
</dbReference>
<feature type="domain" description="GGDEF" evidence="5">
    <location>
        <begin position="429"/>
        <end position="561"/>
    </location>
</feature>
<dbReference type="Pfam" id="PF00990">
    <property type="entry name" value="GGDEF"/>
    <property type="match status" value="1"/>
</dbReference>
<feature type="transmembrane region" description="Helical" evidence="1">
    <location>
        <begin position="59"/>
        <end position="82"/>
    </location>
</feature>
<feature type="transmembrane region" description="Helical" evidence="1">
    <location>
        <begin position="190"/>
        <end position="208"/>
    </location>
</feature>
<accession>A0ABS2QZ67</accession>
<gene>
    <name evidence="7" type="ORF">JOC83_003400</name>
</gene>
<dbReference type="PROSITE" id="PS50887">
    <property type="entry name" value="GGDEF"/>
    <property type="match status" value="1"/>
</dbReference>
<dbReference type="PROSITE" id="PS50112">
    <property type="entry name" value="PAS"/>
    <property type="match status" value="1"/>
</dbReference>
<dbReference type="Proteomes" id="UP000809829">
    <property type="component" value="Unassembled WGS sequence"/>
</dbReference>
<sequence>MVCFVPLLEVKRGLFIVEEMSGHYNMGFVALSIIVAVIASFASLQMVDRLNHSTGINRWKWILAGGLTLGGGIWSMHFVAMLAYDMHMPVTYDAFLLTVSILSSAGSSFLAFYLISKRLDQTFYLFIGSLFIGVGIVSMHYVGMEAMVMSAEISYNMFLVFVSVLIAFVASFVALLVFREFLNHPERWVRYRWGAALMLGAAICGMHYTGMASATFTHIHVSSIEPSMAIDATTLGFAVTFGILLMIGILILLVKYDTKMENHSEQISFMDSMYQSIIETANDAVITIDHYGNIISWNQAAERIFGYSFDEVRGESVEKIMPQQFRKAHVEGVKRFKKTGEKKVIGKTVELEGLHKSGEKFPLELSLSTTSKGEKAYFTGIIRDISERINHQRRIEELVYKDELTHLPNRRMLNEHLASVLSQSEENGEEIALLFIDLDRFKLVNDVYGHRTGDAVLKEVTARLLSCIGPKDLVARQSGDEFVIVLTQTSSNQAGLVASNIIDLMKESMVLDDMEFFISPSIGISLYPADAQSVEDLIKYADTAMYQAKLKGGNQYQFFTLEINELISRKMILETGLRKAASNGEIHIYYQPQVDIETGGVNGFEALVRWNHPELGIISPLEFIPLAEETKLIIPLGEWILRQACLQFKEWLNQGLDLKHISVNISAVQFNEPTFIRTVKKIIEETKIDPTYLDLELTESVVRNPDISIPFMHELKAMGVRLSLDDFGTGYSSLNYLKEFPLDTLKIDKSFIQTIHDSPKDQAVVDTIIHMALNLNLNVIAEGVETDAQLAYLMSRQCHQYQGYLCSAPVPHDQVLHTFFKEEQGVLTGREG</sequence>
<evidence type="ECO:0000259" key="5">
    <source>
        <dbReference type="PROSITE" id="PS50887"/>
    </source>
</evidence>
<keyword evidence="8" id="KW-1185">Reference proteome</keyword>
<feature type="transmembrane region" description="Helical" evidence="1">
    <location>
        <begin position="155"/>
        <end position="178"/>
    </location>
</feature>
<evidence type="ECO:0000259" key="2">
    <source>
        <dbReference type="PROSITE" id="PS50112"/>
    </source>
</evidence>
<dbReference type="InterPro" id="IPR052155">
    <property type="entry name" value="Biofilm_reg_signaling"/>
</dbReference>
<evidence type="ECO:0000256" key="1">
    <source>
        <dbReference type="PROSITE-ProRule" id="PRU00244"/>
    </source>
</evidence>
<dbReference type="SMART" id="SM00052">
    <property type="entry name" value="EAL"/>
    <property type="match status" value="1"/>
</dbReference>
<dbReference type="PANTHER" id="PTHR44757">
    <property type="entry name" value="DIGUANYLATE CYCLASE DGCP"/>
    <property type="match status" value="1"/>
</dbReference>
<feature type="transmembrane region" description="Helical" evidence="1">
    <location>
        <begin position="24"/>
        <end position="47"/>
    </location>
</feature>